<name>A0A9X6YIX7_BACTU</name>
<dbReference type="EMBL" id="NUPM01000005">
    <property type="protein sequence ID" value="PGZ05025.1"/>
    <property type="molecule type" value="Genomic_DNA"/>
</dbReference>
<accession>A0A9X6YIX7</accession>
<dbReference type="Proteomes" id="UP000223445">
    <property type="component" value="Unassembled WGS sequence"/>
</dbReference>
<dbReference type="Proteomes" id="UP000220127">
    <property type="component" value="Unassembled WGS sequence"/>
</dbReference>
<reference evidence="3 4" key="1">
    <citation type="submission" date="2017-09" db="EMBL/GenBank/DDBJ databases">
        <title>Large-scale bioinformatics analysis of Bacillus genomes uncovers conserved roles of natural products in bacterial physiology.</title>
        <authorList>
            <consortium name="Agbiome Team Llc"/>
            <person name="Bleich R.M."/>
            <person name="Grubbs K.J."/>
            <person name="Santa Maria K.C."/>
            <person name="Allen S.E."/>
            <person name="Farag S."/>
            <person name="Shank E.A."/>
            <person name="Bowers A."/>
        </authorList>
    </citation>
    <scope>NUCLEOTIDE SEQUENCE [LARGE SCALE GENOMIC DNA]</scope>
    <source>
        <strain evidence="2 4">AFS030179</strain>
        <strain evidence="1 3">AFS094940</strain>
    </source>
</reference>
<proteinExistence type="predicted"/>
<dbReference type="AlphaFoldDB" id="A0A9X6YIX7"/>
<dbReference type="RefSeq" id="WP_088011320.1">
    <property type="nucleotide sequence ID" value="NZ_JAUORE010000003.1"/>
</dbReference>
<protein>
    <submittedName>
        <fullName evidence="1">Uncharacterized protein</fullName>
    </submittedName>
</protein>
<organism evidence="1 3">
    <name type="scientific">Bacillus thuringiensis</name>
    <dbReference type="NCBI Taxonomy" id="1428"/>
    <lineage>
        <taxon>Bacteria</taxon>
        <taxon>Bacillati</taxon>
        <taxon>Bacillota</taxon>
        <taxon>Bacilli</taxon>
        <taxon>Bacillales</taxon>
        <taxon>Bacillaceae</taxon>
        <taxon>Bacillus</taxon>
        <taxon>Bacillus cereus group</taxon>
    </lineage>
</organism>
<evidence type="ECO:0000313" key="1">
    <source>
        <dbReference type="EMBL" id="PED16451.1"/>
    </source>
</evidence>
<evidence type="ECO:0000313" key="3">
    <source>
        <dbReference type="Proteomes" id="UP000220127"/>
    </source>
</evidence>
<comment type="caution">
    <text evidence="1">The sequence shown here is derived from an EMBL/GenBank/DDBJ whole genome shotgun (WGS) entry which is preliminary data.</text>
</comment>
<dbReference type="EMBL" id="NVMD01000002">
    <property type="protein sequence ID" value="PED16451.1"/>
    <property type="molecule type" value="Genomic_DNA"/>
</dbReference>
<gene>
    <name evidence="2" type="ORF">COE48_05420</name>
    <name evidence="1" type="ORF">CON01_00955</name>
</gene>
<evidence type="ECO:0000313" key="4">
    <source>
        <dbReference type="Proteomes" id="UP000223445"/>
    </source>
</evidence>
<sequence>MYGQVAEVFYKGKVFNLFITCTYRDKPEDLSRMGLYRLTTLEKEHPKLTLEEIVELVNTEKL</sequence>
<evidence type="ECO:0000313" key="2">
    <source>
        <dbReference type="EMBL" id="PGZ05025.1"/>
    </source>
</evidence>